<dbReference type="OMA" id="DADWFYE"/>
<dbReference type="Proteomes" id="UP000008141">
    <property type="component" value="Unassembled WGS sequence"/>
</dbReference>
<evidence type="ECO:0000313" key="2">
    <source>
        <dbReference type="Proteomes" id="UP000008141"/>
    </source>
</evidence>
<dbReference type="AlphaFoldDB" id="E1ZED3"/>
<accession>E1ZED3</accession>
<reference evidence="1 2" key="1">
    <citation type="journal article" date="2010" name="Plant Cell">
        <title>The Chlorella variabilis NC64A genome reveals adaptation to photosymbiosis, coevolution with viruses, and cryptic sex.</title>
        <authorList>
            <person name="Blanc G."/>
            <person name="Duncan G."/>
            <person name="Agarkova I."/>
            <person name="Borodovsky M."/>
            <person name="Gurnon J."/>
            <person name="Kuo A."/>
            <person name="Lindquist E."/>
            <person name="Lucas S."/>
            <person name="Pangilinan J."/>
            <person name="Polle J."/>
            <person name="Salamov A."/>
            <person name="Terry A."/>
            <person name="Yamada T."/>
            <person name="Dunigan D.D."/>
            <person name="Grigoriev I.V."/>
            <person name="Claverie J.M."/>
            <person name="Van Etten J.L."/>
        </authorList>
    </citation>
    <scope>NUCLEOTIDE SEQUENCE [LARGE SCALE GENOMIC DNA]</scope>
    <source>
        <strain evidence="1 2">NC64A</strain>
    </source>
</reference>
<dbReference type="InterPro" id="IPR036412">
    <property type="entry name" value="HAD-like_sf"/>
</dbReference>
<dbReference type="STRING" id="554065.E1ZED3"/>
<protein>
    <recommendedName>
        <fullName evidence="3">Beta-phosphoglucomutase</fullName>
    </recommendedName>
</protein>
<dbReference type="GeneID" id="17355247"/>
<name>E1ZED3_CHLVA</name>
<dbReference type="Pfam" id="PF00702">
    <property type="entry name" value="Hydrolase"/>
    <property type="match status" value="1"/>
</dbReference>
<dbReference type="KEGG" id="cvr:CHLNCDRAFT_59667"/>
<dbReference type="EMBL" id="GL433843">
    <property type="protein sequence ID" value="EFN56010.1"/>
    <property type="molecule type" value="Genomic_DNA"/>
</dbReference>
<dbReference type="InterPro" id="IPR006439">
    <property type="entry name" value="HAD-SF_hydro_IA"/>
</dbReference>
<dbReference type="FunCoup" id="E1ZED3">
    <property type="interactions" value="179"/>
</dbReference>
<organism evidence="2">
    <name type="scientific">Chlorella variabilis</name>
    <name type="common">Green alga</name>
    <dbReference type="NCBI Taxonomy" id="554065"/>
    <lineage>
        <taxon>Eukaryota</taxon>
        <taxon>Viridiplantae</taxon>
        <taxon>Chlorophyta</taxon>
        <taxon>core chlorophytes</taxon>
        <taxon>Trebouxiophyceae</taxon>
        <taxon>Chlorellales</taxon>
        <taxon>Chlorellaceae</taxon>
        <taxon>Chlorella clade</taxon>
        <taxon>Chlorella</taxon>
    </lineage>
</organism>
<proteinExistence type="predicted"/>
<evidence type="ECO:0008006" key="3">
    <source>
        <dbReference type="Google" id="ProtNLM"/>
    </source>
</evidence>
<dbReference type="Gene3D" id="3.40.50.1000">
    <property type="entry name" value="HAD superfamily/HAD-like"/>
    <property type="match status" value="1"/>
</dbReference>
<dbReference type="SFLD" id="SFLDG01129">
    <property type="entry name" value="C1.5:_HAD__Beta-PGM__Phosphata"/>
    <property type="match status" value="1"/>
</dbReference>
<dbReference type="RefSeq" id="XP_005848112.1">
    <property type="nucleotide sequence ID" value="XM_005848050.1"/>
</dbReference>
<dbReference type="OrthoDB" id="40579at2759"/>
<dbReference type="eggNOG" id="KOG2914">
    <property type="taxonomic scope" value="Eukaryota"/>
</dbReference>
<dbReference type="NCBIfam" id="TIGR01509">
    <property type="entry name" value="HAD-SF-IA-v3"/>
    <property type="match status" value="1"/>
</dbReference>
<dbReference type="Gene3D" id="1.10.150.240">
    <property type="entry name" value="Putative phosphatase, domain 2"/>
    <property type="match status" value="1"/>
</dbReference>
<sequence length="208" mass="22255">MAVLQELLPAEAKGLVFDLDGTVLDTMAHHWQAWKQLSEEFGFSLSVDQLLSLAGKPSRAIMELLCEEQGLTHIDIDTAVQRKTDLYVELAGATQVVECVMEIVHAGKARGLPIAIATGGSKPQVAKSLSAVGLLEGFFDAIVTANDITPGNGKPHPETFLRAAELIGVDPKFCVGYEDAPLGMEAIKRAGFLLAVDVTQMPGYPKLV</sequence>
<dbReference type="SFLD" id="SFLDS00003">
    <property type="entry name" value="Haloacid_Dehalogenase"/>
    <property type="match status" value="1"/>
</dbReference>
<keyword evidence="2" id="KW-1185">Reference proteome</keyword>
<dbReference type="InterPro" id="IPR023214">
    <property type="entry name" value="HAD_sf"/>
</dbReference>
<evidence type="ECO:0000313" key="1">
    <source>
        <dbReference type="EMBL" id="EFN56010.1"/>
    </source>
</evidence>
<dbReference type="PANTHER" id="PTHR43481:SF4">
    <property type="entry name" value="GLYCEROL-1-PHOSPHATE PHOSPHOHYDROLASE 1-RELATED"/>
    <property type="match status" value="1"/>
</dbReference>
<dbReference type="InParanoid" id="E1ZED3"/>
<dbReference type="PANTHER" id="PTHR43481">
    <property type="entry name" value="FRUCTOSE-1-PHOSPHATE PHOSPHATASE"/>
    <property type="match status" value="1"/>
</dbReference>
<dbReference type="InterPro" id="IPR051806">
    <property type="entry name" value="HAD-like_SPP"/>
</dbReference>
<dbReference type="SUPFAM" id="SSF56784">
    <property type="entry name" value="HAD-like"/>
    <property type="match status" value="1"/>
</dbReference>
<dbReference type="CDD" id="cd07505">
    <property type="entry name" value="HAD_BPGM-like"/>
    <property type="match status" value="1"/>
</dbReference>
<gene>
    <name evidence="1" type="ORF">CHLNCDRAFT_59667</name>
</gene>
<dbReference type="InterPro" id="IPR023198">
    <property type="entry name" value="PGP-like_dom2"/>
</dbReference>
<dbReference type="GO" id="GO:0050308">
    <property type="term" value="F:sugar-phosphatase activity"/>
    <property type="evidence" value="ECO:0007669"/>
    <property type="project" value="TreeGrafter"/>
</dbReference>